<feature type="non-terminal residue" evidence="1">
    <location>
        <position position="1"/>
    </location>
</feature>
<gene>
    <name evidence="1" type="ORF">METZ01_LOCUS169588</name>
</gene>
<dbReference type="EMBL" id="UINC01031146">
    <property type="protein sequence ID" value="SVB16734.1"/>
    <property type="molecule type" value="Genomic_DNA"/>
</dbReference>
<reference evidence="1" key="1">
    <citation type="submission" date="2018-05" db="EMBL/GenBank/DDBJ databases">
        <authorList>
            <person name="Lanie J.A."/>
            <person name="Ng W.-L."/>
            <person name="Kazmierczak K.M."/>
            <person name="Andrzejewski T.M."/>
            <person name="Davidsen T.M."/>
            <person name="Wayne K.J."/>
            <person name="Tettelin H."/>
            <person name="Glass J.I."/>
            <person name="Rusch D."/>
            <person name="Podicherti R."/>
            <person name="Tsui H.-C.T."/>
            <person name="Winkler M.E."/>
        </authorList>
    </citation>
    <scope>NUCLEOTIDE SEQUENCE</scope>
</reference>
<name>A0A382BSV9_9ZZZZ</name>
<dbReference type="AlphaFoldDB" id="A0A382BSV9"/>
<organism evidence="1">
    <name type="scientific">marine metagenome</name>
    <dbReference type="NCBI Taxonomy" id="408172"/>
    <lineage>
        <taxon>unclassified sequences</taxon>
        <taxon>metagenomes</taxon>
        <taxon>ecological metagenomes</taxon>
    </lineage>
</organism>
<accession>A0A382BSV9</accession>
<evidence type="ECO:0000313" key="1">
    <source>
        <dbReference type="EMBL" id="SVB16734.1"/>
    </source>
</evidence>
<sequence length="52" mass="5648">VGYHLAQLQVGGASALSNAMYILRYFGENFNLLAETERQKMMVGLPGGIGFI</sequence>
<proteinExistence type="predicted"/>
<protein>
    <submittedName>
        <fullName evidence="1">Uncharacterized protein</fullName>
    </submittedName>
</protein>